<accession>A0A7V5H340</accession>
<dbReference type="EC" id="7.3.2.7" evidence="3"/>
<evidence type="ECO:0000256" key="1">
    <source>
        <dbReference type="ARBA" id="ARBA00011040"/>
    </source>
</evidence>
<dbReference type="GO" id="GO:0015446">
    <property type="term" value="F:ATPase-coupled arsenite transmembrane transporter activity"/>
    <property type="evidence" value="ECO:0007669"/>
    <property type="project" value="UniProtKB-EC"/>
</dbReference>
<evidence type="ECO:0000256" key="3">
    <source>
        <dbReference type="ARBA" id="ARBA00066752"/>
    </source>
</evidence>
<gene>
    <name evidence="5" type="ORF">ENL21_04150</name>
</gene>
<protein>
    <recommendedName>
        <fullName evidence="3">arsenite-transporting ATPase</fullName>
        <ecNumber evidence="3">7.3.2.7</ecNumber>
    </recommendedName>
</protein>
<dbReference type="AlphaFoldDB" id="A0A7V5H340"/>
<dbReference type="PANTHER" id="PTHR10803">
    <property type="entry name" value="ARSENICAL PUMP-DRIVING ATPASE ARSENITE-TRANSLOCATING ATPASE"/>
    <property type="match status" value="1"/>
</dbReference>
<dbReference type="Gene3D" id="3.40.50.300">
    <property type="entry name" value="P-loop containing nucleotide triphosphate hydrolases"/>
    <property type="match status" value="1"/>
</dbReference>
<evidence type="ECO:0000313" key="5">
    <source>
        <dbReference type="EMBL" id="HHE54949.1"/>
    </source>
</evidence>
<dbReference type="InterPro" id="IPR027417">
    <property type="entry name" value="P-loop_NTPase"/>
</dbReference>
<organism evidence="5">
    <name type="scientific">Caldithrix abyssi</name>
    <dbReference type="NCBI Taxonomy" id="187145"/>
    <lineage>
        <taxon>Bacteria</taxon>
        <taxon>Pseudomonadati</taxon>
        <taxon>Calditrichota</taxon>
        <taxon>Calditrichia</taxon>
        <taxon>Calditrichales</taxon>
        <taxon>Calditrichaceae</taxon>
        <taxon>Caldithrix</taxon>
    </lineage>
</organism>
<dbReference type="PANTHER" id="PTHR10803:SF3">
    <property type="entry name" value="ATPASE GET3"/>
    <property type="match status" value="1"/>
</dbReference>
<comment type="similarity">
    <text evidence="1">Belongs to the arsA ATPase family.</text>
</comment>
<dbReference type="InterPro" id="IPR016300">
    <property type="entry name" value="ATPase_ArsA/GET3"/>
</dbReference>
<name>A0A7V5H340_CALAY</name>
<dbReference type="Proteomes" id="UP000886111">
    <property type="component" value="Unassembled WGS sequence"/>
</dbReference>
<dbReference type="SUPFAM" id="SSF52540">
    <property type="entry name" value="P-loop containing nucleoside triphosphate hydrolases"/>
    <property type="match status" value="1"/>
</dbReference>
<dbReference type="InterPro" id="IPR025723">
    <property type="entry name" value="ArsA/GET3_ATPase-like"/>
</dbReference>
<proteinExistence type="inferred from homology"/>
<comment type="caution">
    <text evidence="5">The sequence shown here is derived from an EMBL/GenBank/DDBJ whole genome shotgun (WGS) entry which is preliminary data.</text>
</comment>
<dbReference type="GO" id="GO:0005524">
    <property type="term" value="F:ATP binding"/>
    <property type="evidence" value="ECO:0007669"/>
    <property type="project" value="InterPro"/>
</dbReference>
<sequence>MEYYFVLGKGGVGKSTISILKAIALSQQGKKVSLISLDQAHNLFDILGPNKGSLPRTLKIFEPDIEKFIKHYLQASEQLLQKNYRYLTALNLEHHFKILKQAPGLEEYGLLLAFRHFLENRARKSEVLIFDMPPTAIALKFFSLPFVSLVWIEQLLKIRTEILQKKEIISKIKFGKAEIETDAIKKNLEQQLIFYQTMAQLLKSKHQCKIVLVANPDSVSLSESNRIKQRLFDLGIEIGEFYLNKYQKKMPGLNVSRVFKGNVRKIPQAAGGLVGVEALSLFLNECSAELI</sequence>
<evidence type="ECO:0000256" key="2">
    <source>
        <dbReference type="ARBA" id="ARBA00052296"/>
    </source>
</evidence>
<reference evidence="5" key="1">
    <citation type="journal article" date="2020" name="mSystems">
        <title>Genome- and Community-Level Interaction Insights into Carbon Utilization and Element Cycling Functions of Hydrothermarchaeota in Hydrothermal Sediment.</title>
        <authorList>
            <person name="Zhou Z."/>
            <person name="Liu Y."/>
            <person name="Xu W."/>
            <person name="Pan J."/>
            <person name="Luo Z.H."/>
            <person name="Li M."/>
        </authorList>
    </citation>
    <scope>NUCLEOTIDE SEQUENCE [LARGE SCALE GENOMIC DNA]</scope>
    <source>
        <strain evidence="5">HyVt-76</strain>
    </source>
</reference>
<evidence type="ECO:0000259" key="4">
    <source>
        <dbReference type="Pfam" id="PF02374"/>
    </source>
</evidence>
<feature type="domain" description="ArsA/GET3 Anion-transporting ATPase-like" evidence="4">
    <location>
        <begin position="1"/>
        <end position="246"/>
    </location>
</feature>
<comment type="catalytic activity">
    <reaction evidence="2">
        <text>arsenite(in) + ATP + H2O = arsenite(out) + ADP + phosphate + H(+)</text>
        <dbReference type="Rhea" id="RHEA:11348"/>
        <dbReference type="ChEBI" id="CHEBI:15377"/>
        <dbReference type="ChEBI" id="CHEBI:15378"/>
        <dbReference type="ChEBI" id="CHEBI:29242"/>
        <dbReference type="ChEBI" id="CHEBI:30616"/>
        <dbReference type="ChEBI" id="CHEBI:43474"/>
        <dbReference type="ChEBI" id="CHEBI:456216"/>
        <dbReference type="EC" id="7.3.2.7"/>
    </reaction>
</comment>
<dbReference type="CDD" id="cd02035">
    <property type="entry name" value="ArsA"/>
    <property type="match status" value="1"/>
</dbReference>
<dbReference type="EMBL" id="DRTD01000308">
    <property type="protein sequence ID" value="HHE54949.1"/>
    <property type="molecule type" value="Genomic_DNA"/>
</dbReference>
<dbReference type="GO" id="GO:0016887">
    <property type="term" value="F:ATP hydrolysis activity"/>
    <property type="evidence" value="ECO:0007669"/>
    <property type="project" value="InterPro"/>
</dbReference>
<dbReference type="Pfam" id="PF02374">
    <property type="entry name" value="ArsA_ATPase"/>
    <property type="match status" value="1"/>
</dbReference>